<keyword evidence="1 6" id="KW-0004">4Fe-4S</keyword>
<feature type="region of interest" description="Disordered" evidence="7">
    <location>
        <begin position="307"/>
        <end position="344"/>
    </location>
</feature>
<feature type="binding site" evidence="6">
    <location>
        <position position="228"/>
    </location>
    <ligand>
        <name>isopentenyl diphosphate</name>
        <dbReference type="ChEBI" id="CHEBI:128769"/>
    </ligand>
</feature>
<dbReference type="SFLD" id="SFLDS00005">
    <property type="entry name" value="Isoprenoid_Synthase_Type_I"/>
    <property type="match status" value="1"/>
</dbReference>
<feature type="binding site" evidence="6">
    <location>
        <position position="229"/>
    </location>
    <ligand>
        <name>isopentenyl diphosphate</name>
        <dbReference type="ChEBI" id="CHEBI:128769"/>
    </ligand>
</feature>
<feature type="binding site" evidence="6">
    <location>
        <position position="79"/>
    </location>
    <ligand>
        <name>isopentenyl diphosphate</name>
        <dbReference type="ChEBI" id="CHEBI:128769"/>
    </ligand>
</feature>
<gene>
    <name evidence="6" type="primary">ispH</name>
    <name evidence="8" type="ORF">GCM10009802_04370</name>
</gene>
<comment type="function">
    <text evidence="6">Catalyzes the conversion of 1-hydroxy-2-methyl-2-(E)-butenyl 4-diphosphate (HMBPP) into a mixture of isopentenyl diphosphate (IPP) and dimethylallyl diphosphate (DMAPP). Acts in the terminal step of the DOXP/MEP pathway for isoprenoid precursor biosynthesis.</text>
</comment>
<comment type="pathway">
    <text evidence="6">Isoprenoid biosynthesis; isopentenyl diphosphate biosynthesis via DXP pathway; isopentenyl diphosphate from 1-deoxy-D-xylulose 5-phosphate: step 6/6.</text>
</comment>
<dbReference type="Pfam" id="PF00348">
    <property type="entry name" value="polyprenyl_synt"/>
    <property type="match status" value="1"/>
</dbReference>
<dbReference type="PANTHER" id="PTHR30426">
    <property type="entry name" value="4-HYDROXY-3-METHYLBUT-2-ENYL DIPHOSPHATE REDUCTASE"/>
    <property type="match status" value="1"/>
</dbReference>
<dbReference type="InterPro" id="IPR003451">
    <property type="entry name" value="LytB/IspH"/>
</dbReference>
<dbReference type="InterPro" id="IPR008949">
    <property type="entry name" value="Isoprenoid_synthase_dom_sf"/>
</dbReference>
<dbReference type="Gene3D" id="3.40.50.11270">
    <property type="match status" value="1"/>
</dbReference>
<feature type="binding site" evidence="6">
    <location>
        <position position="227"/>
    </location>
    <ligand>
        <name>(2E)-4-hydroxy-3-methylbut-2-enyl diphosphate</name>
        <dbReference type="ChEBI" id="CHEBI:128753"/>
    </ligand>
</feature>
<keyword evidence="4 6" id="KW-0408">Iron</keyword>
<comment type="cofactor">
    <cofactor evidence="6">
        <name>[4Fe-4S] cluster</name>
        <dbReference type="ChEBI" id="CHEBI:49883"/>
    </cofactor>
    <text evidence="6">Binds 1 [4Fe-4S] cluster per subunit.</text>
</comment>
<dbReference type="Pfam" id="PF02401">
    <property type="entry name" value="LYTB"/>
    <property type="match status" value="1"/>
</dbReference>
<organism evidence="8 9">
    <name type="scientific">Streptomyces synnematoformans</name>
    <dbReference type="NCBI Taxonomy" id="415721"/>
    <lineage>
        <taxon>Bacteria</taxon>
        <taxon>Bacillati</taxon>
        <taxon>Actinomycetota</taxon>
        <taxon>Actinomycetes</taxon>
        <taxon>Kitasatosporales</taxon>
        <taxon>Streptomycetaceae</taxon>
        <taxon>Streptomyces</taxon>
    </lineage>
</organism>
<evidence type="ECO:0000256" key="1">
    <source>
        <dbReference type="ARBA" id="ARBA00022485"/>
    </source>
</evidence>
<dbReference type="Gene3D" id="3.40.1010.20">
    <property type="entry name" value="4-hydroxy-3-methylbut-2-enyl diphosphate reductase, catalytic domain"/>
    <property type="match status" value="2"/>
</dbReference>
<feature type="binding site" evidence="6">
    <location>
        <position position="46"/>
    </location>
    <ligand>
        <name>(2E)-4-hydroxy-3-methylbut-2-enyl diphosphate</name>
        <dbReference type="ChEBI" id="CHEBI:128753"/>
    </ligand>
</feature>
<evidence type="ECO:0000256" key="3">
    <source>
        <dbReference type="ARBA" id="ARBA00022842"/>
    </source>
</evidence>
<feature type="binding site" evidence="6">
    <location>
        <position position="129"/>
    </location>
    <ligand>
        <name>isopentenyl diphosphate</name>
        <dbReference type="ChEBI" id="CHEBI:128769"/>
    </ligand>
</feature>
<feature type="binding site" evidence="6">
    <location>
        <position position="199"/>
    </location>
    <ligand>
        <name>[4Fe-4S] cluster</name>
        <dbReference type="ChEBI" id="CHEBI:49883"/>
    </ligand>
</feature>
<evidence type="ECO:0000256" key="2">
    <source>
        <dbReference type="ARBA" id="ARBA00022723"/>
    </source>
</evidence>
<comment type="similarity">
    <text evidence="6">Belongs to the IspH family.</text>
</comment>
<feature type="binding site" evidence="6">
    <location>
        <position position="46"/>
    </location>
    <ligand>
        <name>isopentenyl diphosphate</name>
        <dbReference type="ChEBI" id="CHEBI:128769"/>
    </ligand>
</feature>
<feature type="binding site" evidence="6">
    <location>
        <position position="271"/>
    </location>
    <ligand>
        <name>isopentenyl diphosphate</name>
        <dbReference type="ChEBI" id="CHEBI:128769"/>
    </ligand>
</feature>
<feature type="binding site" evidence="6">
    <location>
        <position position="129"/>
    </location>
    <ligand>
        <name>dimethylallyl diphosphate</name>
        <dbReference type="ChEBI" id="CHEBI:57623"/>
    </ligand>
</feature>
<feature type="binding site" evidence="6">
    <location>
        <position position="227"/>
    </location>
    <ligand>
        <name>isopentenyl diphosphate</name>
        <dbReference type="ChEBI" id="CHEBI:128769"/>
    </ligand>
</feature>
<feature type="binding site" evidence="6">
    <location>
        <position position="271"/>
    </location>
    <ligand>
        <name>(2E)-4-hydroxy-3-methylbut-2-enyl diphosphate</name>
        <dbReference type="ChEBI" id="CHEBI:128753"/>
    </ligand>
</feature>
<feature type="binding site" evidence="6">
    <location>
        <position position="46"/>
    </location>
    <ligand>
        <name>dimethylallyl diphosphate</name>
        <dbReference type="ChEBI" id="CHEBI:57623"/>
    </ligand>
</feature>
<dbReference type="InterPro" id="IPR033749">
    <property type="entry name" value="Polyprenyl_synt_CS"/>
</dbReference>
<comment type="caution">
    <text evidence="8">The sequence shown here is derived from an EMBL/GenBank/DDBJ whole genome shotgun (WGS) entry which is preliminary data.</text>
</comment>
<dbReference type="InterPro" id="IPR000092">
    <property type="entry name" value="Polyprenyl_synt"/>
</dbReference>
<evidence type="ECO:0000256" key="6">
    <source>
        <dbReference type="HAMAP-Rule" id="MF_00191"/>
    </source>
</evidence>
<evidence type="ECO:0000313" key="9">
    <source>
        <dbReference type="Proteomes" id="UP001500443"/>
    </source>
</evidence>
<feature type="binding site" evidence="6">
    <location>
        <position position="101"/>
    </location>
    <ligand>
        <name>[4Fe-4S] cluster</name>
        <dbReference type="ChEBI" id="CHEBI:49883"/>
    </ligand>
</feature>
<feature type="compositionally biased region" description="Basic and acidic residues" evidence="7">
    <location>
        <begin position="311"/>
        <end position="323"/>
    </location>
</feature>
<proteinExistence type="inferred from homology"/>
<feature type="compositionally biased region" description="Low complexity" evidence="7">
    <location>
        <begin position="324"/>
        <end position="342"/>
    </location>
</feature>
<feature type="binding site" evidence="6">
    <location>
        <position position="229"/>
    </location>
    <ligand>
        <name>(2E)-4-hydroxy-3-methylbut-2-enyl diphosphate</name>
        <dbReference type="ChEBI" id="CHEBI:128753"/>
    </ligand>
</feature>
<feature type="binding site" evidence="6">
    <location>
        <position position="79"/>
    </location>
    <ligand>
        <name>(2E)-4-hydroxy-3-methylbut-2-enyl diphosphate</name>
        <dbReference type="ChEBI" id="CHEBI:128753"/>
    </ligand>
</feature>
<dbReference type="NCBIfam" id="NF002189">
    <property type="entry name" value="PRK01045.1-3"/>
    <property type="match status" value="1"/>
</dbReference>
<feature type="binding site" evidence="6">
    <location>
        <position position="169"/>
    </location>
    <ligand>
        <name>(2E)-4-hydroxy-3-methylbut-2-enyl diphosphate</name>
        <dbReference type="ChEBI" id="CHEBI:128753"/>
    </ligand>
</feature>
<dbReference type="RefSeq" id="WP_344287271.1">
    <property type="nucleotide sequence ID" value="NZ_BAAAPF010000004.1"/>
</dbReference>
<evidence type="ECO:0000256" key="7">
    <source>
        <dbReference type="SAM" id="MobiDB-lite"/>
    </source>
</evidence>
<feature type="binding site" evidence="6">
    <location>
        <position position="227"/>
    </location>
    <ligand>
        <name>dimethylallyl diphosphate</name>
        <dbReference type="ChEBI" id="CHEBI:57623"/>
    </ligand>
</feature>
<keyword evidence="6" id="KW-0414">Isoprene biosynthesis</keyword>
<protein>
    <recommendedName>
        <fullName evidence="6">4-hydroxy-3-methylbut-2-enyl diphosphate reductase</fullName>
        <shortName evidence="6">HMBPP reductase</shortName>
        <ecNumber evidence="6">1.17.7.4</ecNumber>
    </recommendedName>
</protein>
<feature type="binding site" evidence="6">
    <location>
        <position position="228"/>
    </location>
    <ligand>
        <name>dimethylallyl diphosphate</name>
        <dbReference type="ChEBI" id="CHEBI:57623"/>
    </ligand>
</feature>
<sequence>MPTPRGRVLLAEPRGFCAGVDRAIEIVERALEIHGAPVYVRKQIVHNEHVVRDLEERGAVFVDSETEVPEGAVCIFSAHGVSPQVRDNAAGRQLNVIDATCPLVSKVHQEARRFARDERTLLLIGHADHEEIEGTYGEAPDRTVIVEDAEQARQVELPEGTQAAFLTQTTLSVDDTSEIVSILRERFPGIVGAGSEDICYASQNRQNAIKAIAAESDFVLVIGSVNSSNSVRMVEVAEALGTPGKLLPSVDHLDPSWLEGVETVGVSSGASAPELLVDQVISRLAELGYGEVDSVVTAKENVVFRPPAGLERSKSEAKSEAKSGRAGTGSDAAGDAGGADAAGSGGLDKATKKLLSRVTTRIDDLLTAERKQWGDVDARMMQPIDVVARLVAAGGKRLRPTFCISGYLAAGGELDGSVAEDAVASAGAALELLHAFALIHDDVMDNSPTRRGRPTAHMEFAGIHAEHGWAGEARRYGEGVAIIAGDLAFGYAHTVTENLSGPARKVWNHLGTEMIVGQQLDMALAAELAPDPDLARYVAVCKSGQYTIHRPLALGATIAGRDDLHPAFEAYGVAAGEAFQLRDDLLDAFGDPAVTGKPAGLDLSEHKMNLLLALAATKDAEVARLVADGQNWDAELLHEALLASGMREEVEKRIDRLVETAHKALEKAPLAPGWRERLGEMAVRVSYRDR</sequence>
<feature type="binding site" evidence="6">
    <location>
        <position position="17"/>
    </location>
    <ligand>
        <name>[4Fe-4S] cluster</name>
        <dbReference type="ChEBI" id="CHEBI:49883"/>
    </ligand>
</feature>
<accession>A0ABN2XAN6</accession>
<keyword evidence="9" id="KW-1185">Reference proteome</keyword>
<dbReference type="EC" id="1.17.7.4" evidence="6"/>
<dbReference type="SUPFAM" id="SSF48576">
    <property type="entry name" value="Terpenoid synthases"/>
    <property type="match status" value="1"/>
</dbReference>
<feature type="binding site" evidence="6">
    <location>
        <position position="228"/>
    </location>
    <ligand>
        <name>(2E)-4-hydroxy-3-methylbut-2-enyl diphosphate</name>
        <dbReference type="ChEBI" id="CHEBI:128753"/>
    </ligand>
</feature>
<dbReference type="Proteomes" id="UP001500443">
    <property type="component" value="Unassembled WGS sequence"/>
</dbReference>
<feature type="binding site" evidence="6">
    <location>
        <position position="229"/>
    </location>
    <ligand>
        <name>dimethylallyl diphosphate</name>
        <dbReference type="ChEBI" id="CHEBI:57623"/>
    </ligand>
</feature>
<name>A0ABN2XAN6_9ACTN</name>
<evidence type="ECO:0000256" key="4">
    <source>
        <dbReference type="ARBA" id="ARBA00023004"/>
    </source>
</evidence>
<dbReference type="CDD" id="cd13944">
    <property type="entry name" value="lytB_ispH"/>
    <property type="match status" value="1"/>
</dbReference>
<comment type="pathway">
    <text evidence="6">Isoprenoid biosynthesis; dimethylallyl diphosphate biosynthesis; dimethylallyl diphosphate from (2E)-4-hydroxy-3-methylbutenyl diphosphate: step 1/1.</text>
</comment>
<dbReference type="PANTHER" id="PTHR30426:SF0">
    <property type="entry name" value="4-HYDROXY-3-METHYLBUT-2-ENYL DIPHOSPHATE REDUCTASE"/>
    <property type="match status" value="1"/>
</dbReference>
<comment type="catalytic activity">
    <reaction evidence="6">
        <text>dimethylallyl diphosphate + 2 oxidized [2Fe-2S]-[ferredoxin] + H2O = (2E)-4-hydroxy-3-methylbut-2-enyl diphosphate + 2 reduced [2Fe-2S]-[ferredoxin] + 2 H(+)</text>
        <dbReference type="Rhea" id="RHEA:24825"/>
        <dbReference type="Rhea" id="RHEA-COMP:10000"/>
        <dbReference type="Rhea" id="RHEA-COMP:10001"/>
        <dbReference type="ChEBI" id="CHEBI:15377"/>
        <dbReference type="ChEBI" id="CHEBI:15378"/>
        <dbReference type="ChEBI" id="CHEBI:33737"/>
        <dbReference type="ChEBI" id="CHEBI:33738"/>
        <dbReference type="ChEBI" id="CHEBI:57623"/>
        <dbReference type="ChEBI" id="CHEBI:128753"/>
        <dbReference type="EC" id="1.17.7.4"/>
    </reaction>
</comment>
<dbReference type="CDD" id="cd00685">
    <property type="entry name" value="Trans_IPPS_HT"/>
    <property type="match status" value="1"/>
</dbReference>
<feature type="binding site" evidence="6">
    <location>
        <position position="79"/>
    </location>
    <ligand>
        <name>dimethylallyl diphosphate</name>
        <dbReference type="ChEBI" id="CHEBI:57623"/>
    </ligand>
</feature>
<dbReference type="HAMAP" id="MF_00191">
    <property type="entry name" value="IspH"/>
    <property type="match status" value="1"/>
</dbReference>
<dbReference type="PROSITE" id="PS00723">
    <property type="entry name" value="POLYPRENYL_SYNTHASE_1"/>
    <property type="match status" value="1"/>
</dbReference>
<evidence type="ECO:0000313" key="8">
    <source>
        <dbReference type="EMBL" id="GAA2108527.1"/>
    </source>
</evidence>
<dbReference type="Gene3D" id="1.10.600.10">
    <property type="entry name" value="Farnesyl Diphosphate Synthase"/>
    <property type="match status" value="1"/>
</dbReference>
<feature type="binding site" evidence="6">
    <location>
        <position position="271"/>
    </location>
    <ligand>
        <name>dimethylallyl diphosphate</name>
        <dbReference type="ChEBI" id="CHEBI:57623"/>
    </ligand>
</feature>
<keyword evidence="5 6" id="KW-0411">Iron-sulfur</keyword>
<keyword evidence="2 6" id="KW-0479">Metal-binding</keyword>
<evidence type="ECO:0000256" key="5">
    <source>
        <dbReference type="ARBA" id="ARBA00023014"/>
    </source>
</evidence>
<feature type="binding site" evidence="6">
    <location>
        <position position="129"/>
    </location>
    <ligand>
        <name>(2E)-4-hydroxy-3-methylbut-2-enyl diphosphate</name>
        <dbReference type="ChEBI" id="CHEBI:128753"/>
    </ligand>
</feature>
<dbReference type="NCBIfam" id="TIGR00216">
    <property type="entry name" value="ispH_lytB"/>
    <property type="match status" value="1"/>
</dbReference>
<dbReference type="EMBL" id="BAAAPF010000004">
    <property type="protein sequence ID" value="GAA2108527.1"/>
    <property type="molecule type" value="Genomic_DNA"/>
</dbReference>
<keyword evidence="6" id="KW-0560">Oxidoreductase</keyword>
<reference evidence="8 9" key="1">
    <citation type="journal article" date="2019" name="Int. J. Syst. Evol. Microbiol.">
        <title>The Global Catalogue of Microorganisms (GCM) 10K type strain sequencing project: providing services to taxonomists for standard genome sequencing and annotation.</title>
        <authorList>
            <consortium name="The Broad Institute Genomics Platform"/>
            <consortium name="The Broad Institute Genome Sequencing Center for Infectious Disease"/>
            <person name="Wu L."/>
            <person name="Ma J."/>
        </authorList>
    </citation>
    <scope>NUCLEOTIDE SEQUENCE [LARGE SCALE GENOMIC DNA]</scope>
    <source>
        <strain evidence="8 9">JCM 15481</strain>
    </source>
</reference>
<comment type="catalytic activity">
    <reaction evidence="6">
        <text>isopentenyl diphosphate + 2 oxidized [2Fe-2S]-[ferredoxin] + H2O = (2E)-4-hydroxy-3-methylbut-2-enyl diphosphate + 2 reduced [2Fe-2S]-[ferredoxin] + 2 H(+)</text>
        <dbReference type="Rhea" id="RHEA:24488"/>
        <dbReference type="Rhea" id="RHEA-COMP:10000"/>
        <dbReference type="Rhea" id="RHEA-COMP:10001"/>
        <dbReference type="ChEBI" id="CHEBI:15377"/>
        <dbReference type="ChEBI" id="CHEBI:15378"/>
        <dbReference type="ChEBI" id="CHEBI:33737"/>
        <dbReference type="ChEBI" id="CHEBI:33738"/>
        <dbReference type="ChEBI" id="CHEBI:128753"/>
        <dbReference type="ChEBI" id="CHEBI:128769"/>
        <dbReference type="EC" id="1.17.7.4"/>
    </reaction>
</comment>
<keyword evidence="3" id="KW-0460">Magnesium</keyword>
<feature type="active site" description="Proton donor" evidence="6">
    <location>
        <position position="131"/>
    </location>
</feature>